<reference evidence="1" key="1">
    <citation type="submission" date="2022-10" db="EMBL/GenBank/DDBJ databases">
        <title>Genome Sequence of Xylaria curta.</title>
        <authorList>
            <person name="Buettner E."/>
        </authorList>
    </citation>
    <scope>NUCLEOTIDE SEQUENCE</scope>
    <source>
        <strain evidence="1">Babe10</strain>
    </source>
</reference>
<comment type="caution">
    <text evidence="1">The sequence shown here is derived from an EMBL/GenBank/DDBJ whole genome shotgun (WGS) entry which is preliminary data.</text>
</comment>
<evidence type="ECO:0000313" key="1">
    <source>
        <dbReference type="EMBL" id="KAJ2990868.1"/>
    </source>
</evidence>
<proteinExistence type="predicted"/>
<accession>A0ACC1PEM6</accession>
<protein>
    <submittedName>
        <fullName evidence="1">Uncharacterized protein</fullName>
    </submittedName>
</protein>
<name>A0ACC1PEM6_9PEZI</name>
<dbReference type="Proteomes" id="UP001143856">
    <property type="component" value="Unassembled WGS sequence"/>
</dbReference>
<gene>
    <name evidence="1" type="ORF">NUW58_g2745</name>
</gene>
<organism evidence="1 2">
    <name type="scientific">Xylaria curta</name>
    <dbReference type="NCBI Taxonomy" id="42375"/>
    <lineage>
        <taxon>Eukaryota</taxon>
        <taxon>Fungi</taxon>
        <taxon>Dikarya</taxon>
        <taxon>Ascomycota</taxon>
        <taxon>Pezizomycotina</taxon>
        <taxon>Sordariomycetes</taxon>
        <taxon>Xylariomycetidae</taxon>
        <taxon>Xylariales</taxon>
        <taxon>Xylariaceae</taxon>
        <taxon>Xylaria</taxon>
    </lineage>
</organism>
<evidence type="ECO:0000313" key="2">
    <source>
        <dbReference type="Proteomes" id="UP001143856"/>
    </source>
</evidence>
<sequence length="565" mass="62243">MAPPRLKLPKKNRDSVVSGLFLAASYHEIGLKANGTRQKLDDQDDYLEEADKHEEAMRKHRFGDPAKALRFADRALNVYSEGLAKFPRNFDLAYNKARLELEMATDPVLSQQLKVPVRSVLQQALNSHQHARDLEPTHADTLFNMAQVLTALAEIIAEDGEFDVSEALQYIKQALEIQSHCFELQEAAFAKSRLELEQAMRETAQYNTPQTDNGQVATNPTSKPQTASQEEQWVNIEEPVTAETLLDTVIAQLEALSALCSIVSSNLVSSPELRSTSAITLAWVDSYSTKLLTHVLPTLIHENRERLESRLSDVMLPKATFTSKYLELSFRLSAFDVARYRQELDAAFSQPELDAASEGVLLAGAQALISFNSALADLAASGVSNAEGESHDALRWKILVEAQSRLSSVAKIPDVDKYTVATTHLLRGDVSLYLQILAYPPTAYPQARNSTPQLLKHAEIYYRNASKLFASLGVSTNEDNITCEAKGAVVSVLQQVTTDQAASSNSSGRDNDGAMISIPASIDQIERALGPALRAKGENWTRELITHMVSEGMVMPEVFSAIIPF</sequence>
<dbReference type="EMBL" id="JAPDGR010000375">
    <property type="protein sequence ID" value="KAJ2990868.1"/>
    <property type="molecule type" value="Genomic_DNA"/>
</dbReference>
<keyword evidence="2" id="KW-1185">Reference proteome</keyword>